<accession>A0A6P2K809</accession>
<dbReference type="AlphaFoldDB" id="A0A6P2K809"/>
<organism evidence="1 2">
    <name type="scientific">Burkholderia lata (strain ATCC 17760 / DSM 23089 / LMG 22485 / NCIMB 9086 / R18194 / 383)</name>
    <dbReference type="NCBI Taxonomy" id="482957"/>
    <lineage>
        <taxon>Bacteria</taxon>
        <taxon>Pseudomonadati</taxon>
        <taxon>Pseudomonadota</taxon>
        <taxon>Betaproteobacteria</taxon>
        <taxon>Burkholderiales</taxon>
        <taxon>Burkholderiaceae</taxon>
        <taxon>Burkholderia</taxon>
        <taxon>Burkholderia cepacia complex</taxon>
    </lineage>
</organism>
<dbReference type="PROSITE" id="PS51257">
    <property type="entry name" value="PROKAR_LIPOPROTEIN"/>
    <property type="match status" value="1"/>
</dbReference>
<dbReference type="Proteomes" id="UP000494170">
    <property type="component" value="Unassembled WGS sequence"/>
</dbReference>
<proteinExistence type="predicted"/>
<sequence length="334" mass="38133">MNNMPRTLKSKYLRNIKLIAALPISVLLAGCPPMIVPHFSTKSYEKIYSFPDEPRPWLTLESEGISLYLYHHCYDRSSDCKRQNLIALKSGTKPDWKALLDARPISWKVQGTNLPMRRPISAYVPGTKYRFMGAFDNYPEIVFAIPDDLVSDKGNRDPGWGRRYRQIEDYSSLASPVAIDIQLIVYDDEHQWIFARQPKPNSERKNYPTDLFVPSDLFRFSGGDDVRLHQSMALYYVSPKTAPIGYRVVSGKAAEYWVGKYNINYRANQIALADVTFPSAPLTLDTLTVDDKSVAGKPTLLCHYSYTQFNLGWMDAAQNRGPSEEDRKNCEPIQ</sequence>
<reference evidence="1 2" key="1">
    <citation type="submission" date="2019-09" db="EMBL/GenBank/DDBJ databases">
        <authorList>
            <person name="Depoorter E."/>
        </authorList>
    </citation>
    <scope>NUCLEOTIDE SEQUENCE [LARGE SCALE GENOMIC DNA]</scope>
    <source>
        <strain evidence="1">LMG 6863</strain>
    </source>
</reference>
<name>A0A6P2K809_BURL3</name>
<protein>
    <recommendedName>
        <fullName evidence="3">Lipoprotein</fullName>
    </recommendedName>
</protein>
<dbReference type="EMBL" id="CABVPY010000012">
    <property type="protein sequence ID" value="VWB52417.1"/>
    <property type="molecule type" value="Genomic_DNA"/>
</dbReference>
<dbReference type="RefSeq" id="WP_174939978.1">
    <property type="nucleotide sequence ID" value="NZ_CABVPY010000012.1"/>
</dbReference>
<gene>
    <name evidence="1" type="ORF">BLA6863_02399</name>
</gene>
<evidence type="ECO:0008006" key="3">
    <source>
        <dbReference type="Google" id="ProtNLM"/>
    </source>
</evidence>
<evidence type="ECO:0000313" key="2">
    <source>
        <dbReference type="Proteomes" id="UP000494170"/>
    </source>
</evidence>
<evidence type="ECO:0000313" key="1">
    <source>
        <dbReference type="EMBL" id="VWB52417.1"/>
    </source>
</evidence>